<dbReference type="EMBL" id="HF935531">
    <property type="protein sequence ID" value="CCX31070.1"/>
    <property type="molecule type" value="Genomic_DNA"/>
</dbReference>
<sequence>MKKHIMISNHKAMTIRYVGGSEAAKLRTTGTAKHTSRVKYTNSIRLRAKRCMVMIFC</sequence>
<name>U4LP06_PYROM</name>
<dbReference type="Proteomes" id="UP000018144">
    <property type="component" value="Unassembled WGS sequence"/>
</dbReference>
<keyword evidence="2" id="KW-1185">Reference proteome</keyword>
<dbReference type="AlphaFoldDB" id="U4LP06"/>
<reference evidence="1 2" key="1">
    <citation type="journal article" date="2013" name="PLoS Genet.">
        <title>The genome and development-dependent transcriptomes of Pyronema confluens: a window into fungal evolution.</title>
        <authorList>
            <person name="Traeger S."/>
            <person name="Altegoer F."/>
            <person name="Freitag M."/>
            <person name="Gabaldon T."/>
            <person name="Kempken F."/>
            <person name="Kumar A."/>
            <person name="Marcet-Houben M."/>
            <person name="Poggeler S."/>
            <person name="Stajich J.E."/>
            <person name="Nowrousian M."/>
        </authorList>
    </citation>
    <scope>NUCLEOTIDE SEQUENCE [LARGE SCALE GENOMIC DNA]</scope>
    <source>
        <strain evidence="2">CBS 100304</strain>
        <tissue evidence="1">Vegetative mycelium</tissue>
    </source>
</reference>
<protein>
    <submittedName>
        <fullName evidence="1">Uncharacterized protein</fullName>
    </submittedName>
</protein>
<proteinExistence type="predicted"/>
<organism evidence="1 2">
    <name type="scientific">Pyronema omphalodes (strain CBS 100304)</name>
    <name type="common">Pyronema confluens</name>
    <dbReference type="NCBI Taxonomy" id="1076935"/>
    <lineage>
        <taxon>Eukaryota</taxon>
        <taxon>Fungi</taxon>
        <taxon>Dikarya</taxon>
        <taxon>Ascomycota</taxon>
        <taxon>Pezizomycotina</taxon>
        <taxon>Pezizomycetes</taxon>
        <taxon>Pezizales</taxon>
        <taxon>Pyronemataceae</taxon>
        <taxon>Pyronema</taxon>
    </lineage>
</organism>
<evidence type="ECO:0000313" key="2">
    <source>
        <dbReference type="Proteomes" id="UP000018144"/>
    </source>
</evidence>
<gene>
    <name evidence="1" type="ORF">PCON_09898</name>
</gene>
<evidence type="ECO:0000313" key="1">
    <source>
        <dbReference type="EMBL" id="CCX31070.1"/>
    </source>
</evidence>
<accession>U4LP06</accession>